<evidence type="ECO:0000313" key="3">
    <source>
        <dbReference type="EMBL" id="GMI47759.1"/>
    </source>
</evidence>
<keyword evidence="4" id="KW-1185">Reference proteome</keyword>
<accession>A0A9W7GL72</accession>
<reference evidence="4" key="1">
    <citation type="journal article" date="2023" name="Commun. Biol.">
        <title>Genome analysis of Parmales, the sister group of diatoms, reveals the evolutionary specialization of diatoms from phago-mixotrophs to photoautotrophs.</title>
        <authorList>
            <person name="Ban H."/>
            <person name="Sato S."/>
            <person name="Yoshikawa S."/>
            <person name="Yamada K."/>
            <person name="Nakamura Y."/>
            <person name="Ichinomiya M."/>
            <person name="Sato N."/>
            <person name="Blanc-Mathieu R."/>
            <person name="Endo H."/>
            <person name="Kuwata A."/>
            <person name="Ogata H."/>
        </authorList>
    </citation>
    <scope>NUCLEOTIDE SEQUENCE [LARGE SCALE GENOMIC DNA]</scope>
</reference>
<organism evidence="3 4">
    <name type="scientific">Triparma columacea</name>
    <dbReference type="NCBI Taxonomy" id="722753"/>
    <lineage>
        <taxon>Eukaryota</taxon>
        <taxon>Sar</taxon>
        <taxon>Stramenopiles</taxon>
        <taxon>Ochrophyta</taxon>
        <taxon>Bolidophyceae</taxon>
        <taxon>Parmales</taxon>
        <taxon>Triparmaceae</taxon>
        <taxon>Triparma</taxon>
    </lineage>
</organism>
<evidence type="ECO:0000313" key="4">
    <source>
        <dbReference type="Proteomes" id="UP001165065"/>
    </source>
</evidence>
<dbReference type="GO" id="GO:0003676">
    <property type="term" value="F:nucleic acid binding"/>
    <property type="evidence" value="ECO:0007669"/>
    <property type="project" value="InterPro"/>
</dbReference>
<name>A0A9W7GL72_9STRA</name>
<evidence type="ECO:0000256" key="1">
    <source>
        <dbReference type="SAM" id="MobiDB-lite"/>
    </source>
</evidence>
<dbReference type="Pfam" id="PF01585">
    <property type="entry name" value="G-patch"/>
    <property type="match status" value="1"/>
</dbReference>
<proteinExistence type="predicted"/>
<dbReference type="AlphaFoldDB" id="A0A9W7GL72"/>
<dbReference type="PANTHER" id="PTHR20923:SF1">
    <property type="entry name" value="G PATCH DOMAIN AND ANKYRIN REPEAT-CONTAINING PROTEIN 1"/>
    <property type="match status" value="1"/>
</dbReference>
<sequence>MSSSKKSGSKIPSTNVGYKLLQKAGWKSGTAVNEGGIKDPVMPVNVNRNGKGLGCVNDKKKKKKPRLQAVDTLDKSKERQVKGEVKKSMSDRHIRNMLRTDIDDDDEVLYHTFH</sequence>
<dbReference type="PANTHER" id="PTHR20923">
    <property type="entry name" value="BAT4 PROTEIN-RELATED"/>
    <property type="match status" value="1"/>
</dbReference>
<dbReference type="EMBL" id="BRYA01000358">
    <property type="protein sequence ID" value="GMI47759.1"/>
    <property type="molecule type" value="Genomic_DNA"/>
</dbReference>
<feature type="region of interest" description="Disordered" evidence="1">
    <location>
        <begin position="33"/>
        <end position="89"/>
    </location>
</feature>
<comment type="caution">
    <text evidence="3">The sequence shown here is derived from an EMBL/GenBank/DDBJ whole genome shotgun (WGS) entry which is preliminary data.</text>
</comment>
<gene>
    <name evidence="3" type="ORF">TrCOL_g5840</name>
</gene>
<dbReference type="OrthoDB" id="21470at2759"/>
<dbReference type="InterPro" id="IPR000467">
    <property type="entry name" value="G_patch_dom"/>
</dbReference>
<dbReference type="Proteomes" id="UP001165065">
    <property type="component" value="Unassembled WGS sequence"/>
</dbReference>
<feature type="domain" description="G-patch" evidence="2">
    <location>
        <begin position="13"/>
        <end position="58"/>
    </location>
</feature>
<dbReference type="PROSITE" id="PS50174">
    <property type="entry name" value="G_PATCH"/>
    <property type="match status" value="1"/>
</dbReference>
<dbReference type="SMART" id="SM00443">
    <property type="entry name" value="G_patch"/>
    <property type="match status" value="1"/>
</dbReference>
<evidence type="ECO:0000259" key="2">
    <source>
        <dbReference type="PROSITE" id="PS50174"/>
    </source>
</evidence>
<feature type="compositionally biased region" description="Basic and acidic residues" evidence="1">
    <location>
        <begin position="72"/>
        <end position="89"/>
    </location>
</feature>
<protein>
    <recommendedName>
        <fullName evidence="2">G-patch domain-containing protein</fullName>
    </recommendedName>
</protein>
<dbReference type="InterPro" id="IPR039146">
    <property type="entry name" value="GPANK1"/>
</dbReference>